<keyword evidence="1" id="KW-0812">Transmembrane</keyword>
<sequence length="111" mass="11984">MSSLRVRMSQLVWLLGLLCALVLAAGALIVAVTGADAQHQNWLVRFVLSAADHLDFGALSDRKALIDLSGADESTKETMANWGVAAVIWVVLGWGLSIFLRPEAVQRGQRV</sequence>
<keyword evidence="1" id="KW-0472">Membrane</keyword>
<gene>
    <name evidence="2" type="ORF">NOCA2310152</name>
</gene>
<proteinExistence type="predicted"/>
<accession>A0A2P2C248</accession>
<keyword evidence="1" id="KW-1133">Transmembrane helix</keyword>
<organism evidence="2">
    <name type="scientific">metagenome</name>
    <dbReference type="NCBI Taxonomy" id="256318"/>
    <lineage>
        <taxon>unclassified sequences</taxon>
        <taxon>metagenomes</taxon>
    </lineage>
</organism>
<reference evidence="2" key="1">
    <citation type="submission" date="2015-08" db="EMBL/GenBank/DDBJ databases">
        <authorList>
            <person name="Babu N.S."/>
            <person name="Beckwith C.J."/>
            <person name="Beseler K.G."/>
            <person name="Brison A."/>
            <person name="Carone J.V."/>
            <person name="Caskin T.P."/>
            <person name="Diamond M."/>
            <person name="Durham M.E."/>
            <person name="Foxe J.M."/>
            <person name="Go M."/>
            <person name="Henderson B.A."/>
            <person name="Jones I.B."/>
            <person name="McGettigan J.A."/>
            <person name="Micheletti S.J."/>
            <person name="Nasrallah M.E."/>
            <person name="Ortiz D."/>
            <person name="Piller C.R."/>
            <person name="Privatt S.R."/>
            <person name="Schneider S.L."/>
            <person name="Sharp S."/>
            <person name="Smith T.C."/>
            <person name="Stanton J.D."/>
            <person name="Ullery H.E."/>
            <person name="Wilson R.J."/>
            <person name="Serrano M.G."/>
            <person name="Buck G."/>
            <person name="Lee V."/>
            <person name="Wang Y."/>
            <person name="Carvalho R."/>
            <person name="Voegtly L."/>
            <person name="Shi R."/>
            <person name="Duckworth R."/>
            <person name="Johnson A."/>
            <person name="Loviza R."/>
            <person name="Walstead R."/>
            <person name="Shah Z."/>
            <person name="Kiflezghi M."/>
            <person name="Wade K."/>
            <person name="Ball S.L."/>
            <person name="Bradley K.W."/>
            <person name="Asai D.J."/>
            <person name="Bowman C.A."/>
            <person name="Russell D.A."/>
            <person name="Pope W.H."/>
            <person name="Jacobs-Sera D."/>
            <person name="Hendrix R.W."/>
            <person name="Hatfull G.F."/>
        </authorList>
    </citation>
    <scope>NUCLEOTIDE SEQUENCE</scope>
</reference>
<feature type="transmembrane region" description="Helical" evidence="1">
    <location>
        <begin position="79"/>
        <end position="100"/>
    </location>
</feature>
<evidence type="ECO:0000256" key="1">
    <source>
        <dbReference type="SAM" id="Phobius"/>
    </source>
</evidence>
<dbReference type="EMBL" id="CZKA01000025">
    <property type="protein sequence ID" value="CUR56088.1"/>
    <property type="molecule type" value="Genomic_DNA"/>
</dbReference>
<dbReference type="AlphaFoldDB" id="A0A2P2C248"/>
<evidence type="ECO:0008006" key="3">
    <source>
        <dbReference type="Google" id="ProtNLM"/>
    </source>
</evidence>
<name>A0A2P2C248_9ZZZZ</name>
<evidence type="ECO:0000313" key="2">
    <source>
        <dbReference type="EMBL" id="CUR56088.1"/>
    </source>
</evidence>
<protein>
    <recommendedName>
        <fullName evidence="3">Transmembrane protein</fullName>
    </recommendedName>
</protein>